<accession>A0AAW2DH08</accession>
<sequence>MGRFKYLADSPAKIELFKDKYQIPQEVALRYCDPDKIDLDKREGEVVIPMIAFIEGGMTLPMGQITRDYLFNHRLCPAQCAPNVFRVLGCVDALNKHLGLGLTWHDVVHMYECHSQAEGGYYLKSCSPVVRLISCLPKSNKGMKDDYLIASGAWHDGIHCPIREGEPDKNHVAPRLSLSNVPALNFLLRSEIFVNEDGQLHAVHHILGFEPISNVFQEIGHSLRKGDPRIHRIDVSRPDFLAQNDLPPVVLPIRQDAPQFVVPLQQLPPEAAGAAEEEIASSHLSLDEEIDRFRFKEEESPTSAPVRASDPEGETGDRSSVHAPAVVVTCLDSTLEEEMNSKQSLWKSYFNELLVTLF</sequence>
<evidence type="ECO:0000313" key="2">
    <source>
        <dbReference type="EMBL" id="KAL0009137.1"/>
    </source>
</evidence>
<comment type="caution">
    <text evidence="2">The sequence shown here is derived from an EMBL/GenBank/DDBJ whole genome shotgun (WGS) entry which is preliminary data.</text>
</comment>
<feature type="region of interest" description="Disordered" evidence="1">
    <location>
        <begin position="294"/>
        <end position="321"/>
    </location>
</feature>
<reference evidence="2 3" key="1">
    <citation type="submission" date="2024-01" db="EMBL/GenBank/DDBJ databases">
        <title>A telomere-to-telomere, gap-free genome of sweet tea (Lithocarpus litseifolius).</title>
        <authorList>
            <person name="Zhou J."/>
        </authorList>
    </citation>
    <scope>NUCLEOTIDE SEQUENCE [LARGE SCALE GENOMIC DNA]</scope>
    <source>
        <strain evidence="2">Zhou-2022a</strain>
        <tissue evidence="2">Leaf</tissue>
    </source>
</reference>
<organism evidence="2 3">
    <name type="scientific">Lithocarpus litseifolius</name>
    <dbReference type="NCBI Taxonomy" id="425828"/>
    <lineage>
        <taxon>Eukaryota</taxon>
        <taxon>Viridiplantae</taxon>
        <taxon>Streptophyta</taxon>
        <taxon>Embryophyta</taxon>
        <taxon>Tracheophyta</taxon>
        <taxon>Spermatophyta</taxon>
        <taxon>Magnoliopsida</taxon>
        <taxon>eudicotyledons</taxon>
        <taxon>Gunneridae</taxon>
        <taxon>Pentapetalae</taxon>
        <taxon>rosids</taxon>
        <taxon>fabids</taxon>
        <taxon>Fagales</taxon>
        <taxon>Fagaceae</taxon>
        <taxon>Lithocarpus</taxon>
    </lineage>
</organism>
<evidence type="ECO:0000313" key="3">
    <source>
        <dbReference type="Proteomes" id="UP001459277"/>
    </source>
</evidence>
<evidence type="ECO:0000256" key="1">
    <source>
        <dbReference type="SAM" id="MobiDB-lite"/>
    </source>
</evidence>
<name>A0AAW2DH08_9ROSI</name>
<dbReference type="Proteomes" id="UP001459277">
    <property type="component" value="Unassembled WGS sequence"/>
</dbReference>
<gene>
    <name evidence="2" type="ORF">SO802_010639</name>
</gene>
<dbReference type="AlphaFoldDB" id="A0AAW2DH08"/>
<proteinExistence type="predicted"/>
<keyword evidence="3" id="KW-1185">Reference proteome</keyword>
<dbReference type="EMBL" id="JAZDWU010000003">
    <property type="protein sequence ID" value="KAL0009137.1"/>
    <property type="molecule type" value="Genomic_DNA"/>
</dbReference>
<protein>
    <submittedName>
        <fullName evidence="2">Uncharacterized protein</fullName>
    </submittedName>
</protein>